<dbReference type="EMBL" id="VYKJ01000009">
    <property type="protein sequence ID" value="KAA8998094.1"/>
    <property type="molecule type" value="Genomic_DNA"/>
</dbReference>
<evidence type="ECO:0000313" key="2">
    <source>
        <dbReference type="Proteomes" id="UP000335415"/>
    </source>
</evidence>
<dbReference type="OrthoDB" id="5904314at2"/>
<dbReference type="Pfam" id="PF26373">
    <property type="entry name" value="MamC"/>
    <property type="match status" value="1"/>
</dbReference>
<dbReference type="Proteomes" id="UP000335415">
    <property type="component" value="Unassembled WGS sequence"/>
</dbReference>
<comment type="caution">
    <text evidence="1">The sequence shown here is derived from an EMBL/GenBank/DDBJ whole genome shotgun (WGS) entry which is preliminary data.</text>
</comment>
<dbReference type="RefSeq" id="WP_150436154.1">
    <property type="nucleotide sequence ID" value="NZ_VYKJ01000009.1"/>
</dbReference>
<evidence type="ECO:0000313" key="1">
    <source>
        <dbReference type="EMBL" id="KAA8998094.1"/>
    </source>
</evidence>
<accession>A0A5J5FYG0</accession>
<gene>
    <name evidence="1" type="ORF">FJU30_16890</name>
</gene>
<name>A0A5J5FYG0_9GAMM</name>
<protein>
    <submittedName>
        <fullName evidence="1">Uncharacterized protein</fullName>
    </submittedName>
</protein>
<sequence>MSNSGDRLHPASRALIAGAILGGVASGVQQWQRYRQGEQSLEDAACRTAGDAARAGLLSGGAMAVAEATAGRPLLTMLTVLSAGAAGLYLMDTLTRSSHEEQ</sequence>
<organism evidence="1 2">
    <name type="scientific">Affinibrenneria salicis</name>
    <dbReference type="NCBI Taxonomy" id="2590031"/>
    <lineage>
        <taxon>Bacteria</taxon>
        <taxon>Pseudomonadati</taxon>
        <taxon>Pseudomonadota</taxon>
        <taxon>Gammaproteobacteria</taxon>
        <taxon>Enterobacterales</taxon>
        <taxon>Pectobacteriaceae</taxon>
        <taxon>Affinibrenneria</taxon>
    </lineage>
</organism>
<dbReference type="InterPro" id="IPR058956">
    <property type="entry name" value="MamC"/>
</dbReference>
<dbReference type="AlphaFoldDB" id="A0A5J5FYG0"/>
<proteinExistence type="predicted"/>
<reference evidence="1 2" key="1">
    <citation type="submission" date="2019-09" db="EMBL/GenBank/DDBJ databases">
        <authorList>
            <person name="Li Y."/>
        </authorList>
    </citation>
    <scope>NUCLEOTIDE SEQUENCE [LARGE SCALE GENOMIC DNA]</scope>
    <source>
        <strain evidence="1 2">L3-3HA</strain>
    </source>
</reference>
<keyword evidence="2" id="KW-1185">Reference proteome</keyword>